<evidence type="ECO:0000256" key="1">
    <source>
        <dbReference type="SAM" id="MobiDB-lite"/>
    </source>
</evidence>
<evidence type="ECO:0000313" key="3">
    <source>
        <dbReference type="EMBL" id="MEQ2192087.1"/>
    </source>
</evidence>
<feature type="non-terminal residue" evidence="3">
    <location>
        <position position="1"/>
    </location>
</feature>
<keyword evidence="2" id="KW-0472">Membrane</keyword>
<proteinExistence type="predicted"/>
<keyword evidence="4" id="KW-1185">Reference proteome</keyword>
<name>A0ABV0Q959_9TELE</name>
<reference evidence="3 4" key="1">
    <citation type="submission" date="2021-06" db="EMBL/GenBank/DDBJ databases">
        <authorList>
            <person name="Palmer J.M."/>
        </authorList>
    </citation>
    <scope>NUCLEOTIDE SEQUENCE [LARGE SCALE GENOMIC DNA]</scope>
    <source>
        <strain evidence="3 4">XC_2019</strain>
        <tissue evidence="3">Muscle</tissue>
    </source>
</reference>
<dbReference type="EMBL" id="JAHRIN010001767">
    <property type="protein sequence ID" value="MEQ2192087.1"/>
    <property type="molecule type" value="Genomic_DNA"/>
</dbReference>
<feature type="compositionally biased region" description="Low complexity" evidence="1">
    <location>
        <begin position="59"/>
        <end position="70"/>
    </location>
</feature>
<keyword evidence="2" id="KW-0812">Transmembrane</keyword>
<dbReference type="Proteomes" id="UP001434883">
    <property type="component" value="Unassembled WGS sequence"/>
</dbReference>
<evidence type="ECO:0000256" key="2">
    <source>
        <dbReference type="SAM" id="Phobius"/>
    </source>
</evidence>
<feature type="region of interest" description="Disordered" evidence="1">
    <location>
        <begin position="48"/>
        <end position="70"/>
    </location>
</feature>
<evidence type="ECO:0000313" key="4">
    <source>
        <dbReference type="Proteomes" id="UP001434883"/>
    </source>
</evidence>
<accession>A0ABV0Q959</accession>
<sequence length="70" mass="7852">LHLRVQLLLILLHDVRQVRAPAALAVIIFIVTIVRLVIITKTQTHRRSCPLRRPRANPSSSSSSSSEGCW</sequence>
<feature type="transmembrane region" description="Helical" evidence="2">
    <location>
        <begin position="20"/>
        <end position="38"/>
    </location>
</feature>
<comment type="caution">
    <text evidence="3">The sequence shown here is derived from an EMBL/GenBank/DDBJ whole genome shotgun (WGS) entry which is preliminary data.</text>
</comment>
<organism evidence="3 4">
    <name type="scientific">Xenoophorus captivus</name>
    <dbReference type="NCBI Taxonomy" id="1517983"/>
    <lineage>
        <taxon>Eukaryota</taxon>
        <taxon>Metazoa</taxon>
        <taxon>Chordata</taxon>
        <taxon>Craniata</taxon>
        <taxon>Vertebrata</taxon>
        <taxon>Euteleostomi</taxon>
        <taxon>Actinopterygii</taxon>
        <taxon>Neopterygii</taxon>
        <taxon>Teleostei</taxon>
        <taxon>Neoteleostei</taxon>
        <taxon>Acanthomorphata</taxon>
        <taxon>Ovalentaria</taxon>
        <taxon>Atherinomorphae</taxon>
        <taxon>Cyprinodontiformes</taxon>
        <taxon>Goodeidae</taxon>
        <taxon>Xenoophorus</taxon>
    </lineage>
</organism>
<gene>
    <name evidence="3" type="ORF">XENOCAPTIV_006862</name>
</gene>
<protein>
    <submittedName>
        <fullName evidence="3">Uncharacterized protein</fullName>
    </submittedName>
</protein>
<keyword evidence="2" id="KW-1133">Transmembrane helix</keyword>